<dbReference type="Proteomes" id="UP000286910">
    <property type="component" value="Unassembled WGS sequence"/>
</dbReference>
<evidence type="ECO:0000313" key="3">
    <source>
        <dbReference type="Proteomes" id="UP000286910"/>
    </source>
</evidence>
<accession>A0A430R1S6</accession>
<feature type="region of interest" description="Disordered" evidence="1">
    <location>
        <begin position="144"/>
        <end position="163"/>
    </location>
</feature>
<dbReference type="EMBL" id="PELR01000358">
    <property type="protein sequence ID" value="RTH01277.1"/>
    <property type="molecule type" value="Genomic_DNA"/>
</dbReference>
<evidence type="ECO:0000256" key="1">
    <source>
        <dbReference type="SAM" id="MobiDB-lite"/>
    </source>
</evidence>
<proteinExistence type="predicted"/>
<dbReference type="RefSeq" id="WP_038031520.1">
    <property type="nucleotide sequence ID" value="NZ_PELN01000353.1"/>
</dbReference>
<protein>
    <submittedName>
        <fullName evidence="2">Uncharacterized protein</fullName>
    </submittedName>
</protein>
<organism evidence="2 3">
    <name type="scientific">Thermus scotoductus</name>
    <dbReference type="NCBI Taxonomy" id="37636"/>
    <lineage>
        <taxon>Bacteria</taxon>
        <taxon>Thermotogati</taxon>
        <taxon>Deinococcota</taxon>
        <taxon>Deinococci</taxon>
        <taxon>Thermales</taxon>
        <taxon>Thermaceae</taxon>
        <taxon>Thermus</taxon>
    </lineage>
</organism>
<name>A0A430R1S6_THESC</name>
<dbReference type="AlphaFoldDB" id="A0A430R1S6"/>
<gene>
    <name evidence="2" type="ORF">CSW45_10790</name>
</gene>
<evidence type="ECO:0000313" key="2">
    <source>
        <dbReference type="EMBL" id="RTH01277.1"/>
    </source>
</evidence>
<reference evidence="2 3" key="1">
    <citation type="journal article" date="2019" name="Extremophiles">
        <title>Biogeography of thermophiles and predominance of Thermus scotoductus in domestic water heaters.</title>
        <authorList>
            <person name="Wilpiszeski R.L."/>
            <person name="Zhang Z."/>
            <person name="House C.H."/>
        </authorList>
    </citation>
    <scope>NUCLEOTIDE SEQUENCE [LARGE SCALE GENOMIC DNA]</scope>
    <source>
        <strain evidence="2 3">32_S32</strain>
    </source>
</reference>
<comment type="caution">
    <text evidence="2">The sequence shown here is derived from an EMBL/GenBank/DDBJ whole genome shotgun (WGS) entry which is preliminary data.</text>
</comment>
<sequence length="634" mass="71011">MTRGLALPLFLGLALAQVGLLSGPRPPSEVRGTLEGDARQGYRVRVEFLVEVGGNPTQGTTYQSLGWNGQLYLCAPDCGTFRLSGYTPGGTYTQAAFDLLDAQNRLRGRAGVNTLLDAQGRPQYHQVDYAVWPLSGTRTWQASPDNPVPLERGGWLTARPPGGSPERYRYPGMEGYEPPSGGTILAGLSPQDRDLAQKTLIDSLATLRQFYRRQAPGSEIWFFVPEVSPWTLTLAREFRGQNGGQERFVVPEGTASSYCATSYRNDARFHVLPRAALGRNEALAVIWPPQGATQRGAVMAGPHLVDRPSWQETDSVSFSTALVPTAEGLPEARARVWGQISQGNLRARVEFKETTLGGVGYVGYRTYGGDWNGRDTFDLGNGNEEVRLSLPNPAPTSWTMAQPATDAQGQNRGYAYVMASGSWEIDRENPQTLRYTDQTTAPWEYSFGGNFGQGWENFTLWWDNGLVRDRCGRFLWTYTSNYPITCEVWDGSNRVRGTATVERRWESQGAIFGRWLYTYTIQVQGWFYRITSWQAYWYLSRWQTTWRGATDNDRPVEPGGFVTAEGRRYRIPGMEGYLLPTGREIEAAEGDPYVTYITRSLLPDRNPYGGVVAQRPEAGTWYKRLSDWCREKGR</sequence>